<name>U4KMN2_9MOLU</name>
<keyword evidence="8" id="KW-1185">Reference proteome</keyword>
<dbReference type="EMBL" id="FO681348">
    <property type="protein sequence ID" value="CCV65386.1"/>
    <property type="molecule type" value="Genomic_DNA"/>
</dbReference>
<feature type="active site" evidence="5">
    <location>
        <position position="192"/>
    </location>
</feature>
<dbReference type="OrthoDB" id="9805460at2"/>
<comment type="similarity">
    <text evidence="4">Belongs to the fabD family.</text>
</comment>
<feature type="domain" description="Malonyl-CoA:ACP transacylase (MAT)" evidence="6">
    <location>
        <begin position="7"/>
        <end position="293"/>
    </location>
</feature>
<dbReference type="Gene3D" id="3.30.70.250">
    <property type="entry name" value="Malonyl-CoA ACP transacylase, ACP-binding"/>
    <property type="match status" value="1"/>
</dbReference>
<dbReference type="PANTHER" id="PTHR42681">
    <property type="entry name" value="MALONYL-COA-ACYL CARRIER PROTEIN TRANSACYLASE, MITOCHONDRIAL"/>
    <property type="match status" value="1"/>
</dbReference>
<dbReference type="InterPro" id="IPR024925">
    <property type="entry name" value="Malonyl_CoA-ACP_transAc"/>
</dbReference>
<dbReference type="InterPro" id="IPR050858">
    <property type="entry name" value="Mal-CoA-ACP_Trans/PKS_FabD"/>
</dbReference>
<dbReference type="GO" id="GO:0005829">
    <property type="term" value="C:cytosol"/>
    <property type="evidence" value="ECO:0007669"/>
    <property type="project" value="TreeGrafter"/>
</dbReference>
<evidence type="ECO:0000313" key="7">
    <source>
        <dbReference type="EMBL" id="CCV65386.1"/>
    </source>
</evidence>
<dbReference type="SUPFAM" id="SSF52151">
    <property type="entry name" value="FabD/lysophospholipase-like"/>
    <property type="match status" value="1"/>
</dbReference>
<dbReference type="InterPro" id="IPR014043">
    <property type="entry name" value="Acyl_transferase_dom"/>
</dbReference>
<evidence type="ECO:0000256" key="5">
    <source>
        <dbReference type="PIRSR" id="PIRSR000446-1"/>
    </source>
</evidence>
<dbReference type="SUPFAM" id="SSF55048">
    <property type="entry name" value="Probable ACP-binding domain of malonyl-CoA ACP transacylase"/>
    <property type="match status" value="1"/>
</dbReference>
<evidence type="ECO:0000256" key="3">
    <source>
        <dbReference type="ARBA" id="ARBA00048462"/>
    </source>
</evidence>
<protein>
    <recommendedName>
        <fullName evidence="4">Malonyl CoA-acyl carrier protein transacylase</fullName>
        <ecNumber evidence="4">2.3.1.39</ecNumber>
    </recommendedName>
</protein>
<proteinExistence type="inferred from homology"/>
<dbReference type="AlphaFoldDB" id="U4KMN2"/>
<comment type="catalytic activity">
    <reaction evidence="3 4">
        <text>holo-[ACP] + malonyl-CoA = malonyl-[ACP] + CoA</text>
        <dbReference type="Rhea" id="RHEA:41792"/>
        <dbReference type="Rhea" id="RHEA-COMP:9623"/>
        <dbReference type="Rhea" id="RHEA-COMP:9685"/>
        <dbReference type="ChEBI" id="CHEBI:57287"/>
        <dbReference type="ChEBI" id="CHEBI:57384"/>
        <dbReference type="ChEBI" id="CHEBI:64479"/>
        <dbReference type="ChEBI" id="CHEBI:78449"/>
        <dbReference type="EC" id="2.3.1.39"/>
    </reaction>
</comment>
<keyword evidence="1 4" id="KW-0808">Transferase</keyword>
<dbReference type="RefSeq" id="WP_030004247.1">
    <property type="nucleotide sequence ID" value="NC_022549.1"/>
</dbReference>
<dbReference type="HOGENOM" id="CLU_030558_1_1_14"/>
<dbReference type="InterPro" id="IPR001227">
    <property type="entry name" value="Ac_transferase_dom_sf"/>
</dbReference>
<organism evidence="7 8">
    <name type="scientific">Acholeplasma brassicae</name>
    <dbReference type="NCBI Taxonomy" id="61635"/>
    <lineage>
        <taxon>Bacteria</taxon>
        <taxon>Bacillati</taxon>
        <taxon>Mycoplasmatota</taxon>
        <taxon>Mollicutes</taxon>
        <taxon>Acholeplasmatales</taxon>
        <taxon>Acholeplasmataceae</taxon>
        <taxon>Acholeplasma</taxon>
    </lineage>
</organism>
<feature type="active site" evidence="5">
    <location>
        <position position="85"/>
    </location>
</feature>
<dbReference type="Proteomes" id="UP000032737">
    <property type="component" value="Chromosome"/>
</dbReference>
<evidence type="ECO:0000256" key="2">
    <source>
        <dbReference type="ARBA" id="ARBA00023315"/>
    </source>
</evidence>
<dbReference type="GO" id="GO:0004314">
    <property type="term" value="F:[acyl-carrier-protein] S-malonyltransferase activity"/>
    <property type="evidence" value="ECO:0007669"/>
    <property type="project" value="UniProtKB-EC"/>
</dbReference>
<evidence type="ECO:0000256" key="4">
    <source>
        <dbReference type="PIRNR" id="PIRNR000446"/>
    </source>
</evidence>
<dbReference type="SMART" id="SM00827">
    <property type="entry name" value="PKS_AT"/>
    <property type="match status" value="1"/>
</dbReference>
<dbReference type="Gene3D" id="3.40.366.10">
    <property type="entry name" value="Malonyl-Coenzyme A Acyl Carrier Protein, domain 2"/>
    <property type="match status" value="1"/>
</dbReference>
<keyword evidence="2 4" id="KW-0012">Acyltransferase</keyword>
<dbReference type="InterPro" id="IPR016035">
    <property type="entry name" value="Acyl_Trfase/lysoPLipase"/>
</dbReference>
<dbReference type="PANTHER" id="PTHR42681:SF1">
    <property type="entry name" value="MALONYL-COA-ACYL CARRIER PROTEIN TRANSACYLASE, MITOCHONDRIAL"/>
    <property type="match status" value="1"/>
</dbReference>
<evidence type="ECO:0000313" key="8">
    <source>
        <dbReference type="Proteomes" id="UP000032737"/>
    </source>
</evidence>
<dbReference type="STRING" id="61635.BN85303650"/>
<accession>U4KMN2</accession>
<evidence type="ECO:0000256" key="1">
    <source>
        <dbReference type="ARBA" id="ARBA00022679"/>
    </source>
</evidence>
<dbReference type="EC" id="2.3.1.39" evidence="4"/>
<dbReference type="InterPro" id="IPR016036">
    <property type="entry name" value="Malonyl_transacylase_ACP-bd"/>
</dbReference>
<sequence>MSKLALVFAGQGAQYTAMGLDFHNEELAIKASKVLGYDPIEILKSNDGTLNQTLYTQPMVFYTSYLIYQAFLKLSVIPNGFLGFSLGEYSSLCASSVFSFEDALKLIQVRATLMEEQTKKEKGTMTACIGMEDKVIESILMENQINIEVANYNTQVQTVISGSIEEMDKAVSCLKENGLKRAIALNVSGAFHSQLMKEAGVRLRPYLETVKKNKVSYDIYMNVTANKLEFETLVDLLEEQVSGAVRFKQSIEQMKKDGYTHFIEIGPGNTLSSFIKKIDPTLEVIGINQIKDIDIVERWLIDHEFKK</sequence>
<reference evidence="7 8" key="1">
    <citation type="journal article" date="2013" name="J. Mol. Microbiol. Biotechnol.">
        <title>Analysis of the Complete Genomes of Acholeplasma brassicae , A. palmae and A. laidlawii and Their Comparison to the Obligate Parasites from ' Candidatus Phytoplasma'.</title>
        <authorList>
            <person name="Kube M."/>
            <person name="Siewert C."/>
            <person name="Migdoll A.M."/>
            <person name="Duduk B."/>
            <person name="Holz S."/>
            <person name="Rabus R."/>
            <person name="Seemuller E."/>
            <person name="Mitrovic J."/>
            <person name="Muller I."/>
            <person name="Buttner C."/>
            <person name="Reinhardt R."/>
        </authorList>
    </citation>
    <scope>NUCLEOTIDE SEQUENCE [LARGE SCALE GENOMIC DNA]</scope>
    <source>
        <strain evidence="8">0502</strain>
    </source>
</reference>
<dbReference type="PIRSF" id="PIRSF000446">
    <property type="entry name" value="Mct"/>
    <property type="match status" value="1"/>
</dbReference>
<gene>
    <name evidence="7" type="primary">fabD</name>
    <name evidence="7" type="ORF">BN85303650</name>
</gene>
<evidence type="ECO:0000259" key="6">
    <source>
        <dbReference type="SMART" id="SM00827"/>
    </source>
</evidence>
<dbReference type="GO" id="GO:0006633">
    <property type="term" value="P:fatty acid biosynthetic process"/>
    <property type="evidence" value="ECO:0007669"/>
    <property type="project" value="TreeGrafter"/>
</dbReference>
<dbReference type="KEGG" id="abra:BN85303650"/>
<dbReference type="Pfam" id="PF00698">
    <property type="entry name" value="Acyl_transf_1"/>
    <property type="match status" value="1"/>
</dbReference>